<dbReference type="CDD" id="cd20071">
    <property type="entry name" value="SET_SMYD"/>
    <property type="match status" value="1"/>
</dbReference>
<dbReference type="EMBL" id="CADEBC010000428">
    <property type="protein sequence ID" value="CAB3230394.1"/>
    <property type="molecule type" value="Genomic_DNA"/>
</dbReference>
<dbReference type="SUPFAM" id="SSF82199">
    <property type="entry name" value="SET domain"/>
    <property type="match status" value="1"/>
</dbReference>
<dbReference type="Gene3D" id="1.10.220.160">
    <property type="match status" value="1"/>
</dbReference>
<evidence type="ECO:0000256" key="3">
    <source>
        <dbReference type="ARBA" id="ARBA00022833"/>
    </source>
</evidence>
<keyword evidence="7" id="KW-1185">Reference proteome</keyword>
<dbReference type="InterPro" id="IPR046341">
    <property type="entry name" value="SET_dom_sf"/>
</dbReference>
<dbReference type="OrthoDB" id="5952526at2759"/>
<protein>
    <recommendedName>
        <fullName evidence="5">MYND-type domain-containing protein</fullName>
    </recommendedName>
</protein>
<dbReference type="Proteomes" id="UP000494106">
    <property type="component" value="Unassembled WGS sequence"/>
</dbReference>
<reference evidence="6 7" key="1">
    <citation type="submission" date="2020-04" db="EMBL/GenBank/DDBJ databases">
        <authorList>
            <person name="Wallbank WR R."/>
            <person name="Pardo Diaz C."/>
            <person name="Kozak K."/>
            <person name="Martin S."/>
            <person name="Jiggins C."/>
            <person name="Moest M."/>
            <person name="Warren A I."/>
            <person name="Byers J.R.P. K."/>
            <person name="Montejo-Kovacevich G."/>
            <person name="Yen C E."/>
        </authorList>
    </citation>
    <scope>NUCLEOTIDE SEQUENCE [LARGE SCALE GENOMIC DNA]</scope>
</reference>
<dbReference type="AlphaFoldDB" id="A0A8S0ZF92"/>
<keyword evidence="1" id="KW-0479">Metal-binding</keyword>
<evidence type="ECO:0000313" key="6">
    <source>
        <dbReference type="EMBL" id="CAB3230394.1"/>
    </source>
</evidence>
<dbReference type="PROSITE" id="PS01360">
    <property type="entry name" value="ZF_MYND_1"/>
    <property type="match status" value="1"/>
</dbReference>
<keyword evidence="2 4" id="KW-0863">Zinc-finger</keyword>
<dbReference type="GO" id="GO:0008270">
    <property type="term" value="F:zinc ion binding"/>
    <property type="evidence" value="ECO:0007669"/>
    <property type="project" value="UniProtKB-KW"/>
</dbReference>
<dbReference type="InterPro" id="IPR002893">
    <property type="entry name" value="Znf_MYND"/>
</dbReference>
<evidence type="ECO:0000313" key="7">
    <source>
        <dbReference type="Proteomes" id="UP000494106"/>
    </source>
</evidence>
<name>A0A8S0ZF92_ARCPL</name>
<dbReference type="Gene3D" id="2.170.270.10">
    <property type="entry name" value="SET domain"/>
    <property type="match status" value="1"/>
</dbReference>
<proteinExistence type="predicted"/>
<comment type="caution">
    <text evidence="6">The sequence shown here is derived from an EMBL/GenBank/DDBJ whole genome shotgun (WGS) entry which is preliminary data.</text>
</comment>
<sequence length="580" mass="66078">MPGPRVSGIFSTNQIYKCENKKHPLKLFRHHHPKMTSEGSCMVCLSPAINKCSGCQIAHYCSRDHQKQDWKTHKFQCVPFKVKEDQKLGRYLEATRAIKTGDVVLKEKPLLTGPAQVTPPVCLGCYKLLEEGKTVACEKCGWPFCSSECTAKQEHIPECHFTEKRGEKVKITLFGEPNPNYECITVLRCLYQRDHDEKLWAKIQGLQSHCEDRRGTAKWNLDKKMIAEIIWKFFKLEGTFSEEEIMRCIGILQINCHEVPLQEPDYVALFERISMAEHNCRANCNKSFTSSGEIVLYGGVNISPGTHITVCYTDPMWGTEARRHHLADSKFFECTCERCSDVTELGTMFSAVKCKKKDCKGYLLPETFIVPILHKTKNPNPETRNLDNKLWYCNSCKDNVSDGIMQQLLQDIGREIRIMPKEDPSACERFINHCSSYLHPSHYYMIDVSLALAQMIGQEEEQGLAMVSDDRLLLKTQLCKKIPDLLETLAPAETRLRGTVLFELHAAVAETGRRKSLVDGPFVLLGYVSESQKILKEAAMLLRHEPPELPEGRLFHQAKINLIQMEELIKNLSAVQPSPL</sequence>
<evidence type="ECO:0000256" key="1">
    <source>
        <dbReference type="ARBA" id="ARBA00022723"/>
    </source>
</evidence>
<gene>
    <name evidence="6" type="ORF">APLA_LOCUS4181</name>
</gene>
<feature type="domain" description="MYND-type" evidence="5">
    <location>
        <begin position="41"/>
        <end position="77"/>
    </location>
</feature>
<evidence type="ECO:0000256" key="2">
    <source>
        <dbReference type="ARBA" id="ARBA00022771"/>
    </source>
</evidence>
<keyword evidence="3" id="KW-0862">Zinc</keyword>
<dbReference type="InterPro" id="IPR053010">
    <property type="entry name" value="SET_SmydA-8"/>
</dbReference>
<dbReference type="PANTHER" id="PTHR46455">
    <property type="entry name" value="SET AND MYND DOMAIN CONTAINING, ARTHROPOD-SPECIFIC, MEMBER 4, ISOFORM A"/>
    <property type="match status" value="1"/>
</dbReference>
<evidence type="ECO:0000259" key="5">
    <source>
        <dbReference type="PROSITE" id="PS50865"/>
    </source>
</evidence>
<dbReference type="Gene3D" id="6.10.140.2220">
    <property type="match status" value="2"/>
</dbReference>
<accession>A0A8S0ZF92</accession>
<organism evidence="6 7">
    <name type="scientific">Arctia plantaginis</name>
    <name type="common">Wood tiger moth</name>
    <name type="synonym">Phalaena plantaginis</name>
    <dbReference type="NCBI Taxonomy" id="874455"/>
    <lineage>
        <taxon>Eukaryota</taxon>
        <taxon>Metazoa</taxon>
        <taxon>Ecdysozoa</taxon>
        <taxon>Arthropoda</taxon>
        <taxon>Hexapoda</taxon>
        <taxon>Insecta</taxon>
        <taxon>Pterygota</taxon>
        <taxon>Neoptera</taxon>
        <taxon>Endopterygota</taxon>
        <taxon>Lepidoptera</taxon>
        <taxon>Glossata</taxon>
        <taxon>Ditrysia</taxon>
        <taxon>Noctuoidea</taxon>
        <taxon>Erebidae</taxon>
        <taxon>Arctiinae</taxon>
        <taxon>Arctia</taxon>
    </lineage>
</organism>
<dbReference type="Pfam" id="PF01753">
    <property type="entry name" value="zf-MYND"/>
    <property type="match status" value="1"/>
</dbReference>
<evidence type="ECO:0000256" key="4">
    <source>
        <dbReference type="PROSITE-ProRule" id="PRU00134"/>
    </source>
</evidence>
<dbReference type="PANTHER" id="PTHR46455:SF4">
    <property type="entry name" value="GH11294P"/>
    <property type="match status" value="1"/>
</dbReference>
<dbReference type="PROSITE" id="PS50865">
    <property type="entry name" value="ZF_MYND_2"/>
    <property type="match status" value="1"/>
</dbReference>
<dbReference type="SUPFAM" id="SSF144232">
    <property type="entry name" value="HIT/MYND zinc finger-like"/>
    <property type="match status" value="1"/>
</dbReference>